<feature type="compositionally biased region" description="Basic residues" evidence="1">
    <location>
        <begin position="400"/>
        <end position="414"/>
    </location>
</feature>
<dbReference type="InterPro" id="IPR000717">
    <property type="entry name" value="PCI_dom"/>
</dbReference>
<feature type="compositionally biased region" description="Pro residues" evidence="1">
    <location>
        <begin position="94"/>
        <end position="124"/>
    </location>
</feature>
<feature type="compositionally biased region" description="Low complexity" evidence="1">
    <location>
        <begin position="415"/>
        <end position="425"/>
    </location>
</feature>
<evidence type="ECO:0000259" key="2">
    <source>
        <dbReference type="PROSITE" id="PS50250"/>
    </source>
</evidence>
<feature type="compositionally biased region" description="Basic residues" evidence="1">
    <location>
        <begin position="429"/>
        <end position="444"/>
    </location>
</feature>
<dbReference type="PANTHER" id="PTHR12436:SF4">
    <property type="entry name" value="LEUKOCYTE RECEPTOR CLUSTER MEMBER 8"/>
    <property type="match status" value="1"/>
</dbReference>
<dbReference type="PRINTS" id="PR02029">
    <property type="entry name" value="ACTREGSIRT1"/>
</dbReference>
<dbReference type="PROSITE" id="PS50250">
    <property type="entry name" value="PCI"/>
    <property type="match status" value="1"/>
</dbReference>
<organism evidence="3 4">
    <name type="scientific">Daphnia galeata</name>
    <dbReference type="NCBI Taxonomy" id="27404"/>
    <lineage>
        <taxon>Eukaryota</taxon>
        <taxon>Metazoa</taxon>
        <taxon>Ecdysozoa</taxon>
        <taxon>Arthropoda</taxon>
        <taxon>Crustacea</taxon>
        <taxon>Branchiopoda</taxon>
        <taxon>Diplostraca</taxon>
        <taxon>Cladocera</taxon>
        <taxon>Anomopoda</taxon>
        <taxon>Daphniidae</taxon>
        <taxon>Daphnia</taxon>
    </lineage>
</organism>
<evidence type="ECO:0000313" key="4">
    <source>
        <dbReference type="Proteomes" id="UP000789390"/>
    </source>
</evidence>
<evidence type="ECO:0000256" key="1">
    <source>
        <dbReference type="SAM" id="MobiDB-lite"/>
    </source>
</evidence>
<proteinExistence type="predicted"/>
<feature type="compositionally biased region" description="Polar residues" evidence="1">
    <location>
        <begin position="146"/>
        <end position="185"/>
    </location>
</feature>
<dbReference type="Pfam" id="PF15684">
    <property type="entry name" value="AROS"/>
    <property type="match status" value="1"/>
</dbReference>
<dbReference type="AlphaFoldDB" id="A0A8J2RPX1"/>
<feature type="region of interest" description="Disordered" evidence="1">
    <location>
        <begin position="1"/>
        <end position="23"/>
    </location>
</feature>
<feature type="compositionally biased region" description="Polar residues" evidence="1">
    <location>
        <begin position="80"/>
        <end position="92"/>
    </location>
</feature>
<feature type="domain" description="PCI" evidence="2">
    <location>
        <begin position="602"/>
        <end position="785"/>
    </location>
</feature>
<comment type="caution">
    <text evidence="3">The sequence shown here is derived from an EMBL/GenBank/DDBJ whole genome shotgun (WGS) entry which is preliminary data.</text>
</comment>
<sequence>MGDGTANTSQQQSSQQQANQAGWQQQYAGYYNYASIPGQSYQPYPYQVPGQMTYYPYPYGYPSPMQGQWMGQGTWNGNGYQMPPVTSSSGNATAPPPLPSLPPPPPPPPPPPSVSASFEPPPPASIKFTIPSKGSNKLQKVKQENKSPSTIQIPQYPTSPQVATSSGQLNIQSKSPEQTLSQVKSSGIPVDWPESLRRYVERCFAMCQSSVDKDLVELILKGKITSASREGKALSKDWDNEPLPNLPRVENAVPTSGVASSLKAGTSGFNVSPLKIGGTILGSPVAASAFRMHPNSGQDISPFKTAPSSIGISAVKPVNDIPSFKNGAASNLSNNSYKTGASILGISAVKTSVGSKQNQISFQFKGQRKALYGTALRKSSSSSSTSSRSRSRSPVGRQRSSSRSRSRSRSRSPSRSRSSPTSRSSPAKKLTKSQQKKLKKKNQNQKKLVGATGRVGLGLGSVNRTVLGANWTSPDKLRKRQARFQVPKKTRLTTLGDSSLYREDVTGEEDWSNLLIVGTCCEVEKPFFRLTAAPDPSTVRPVPILRKALYKVKTSWVANPDYRSCCDQMKSIRQDLTVQGIRDSFTVEVYETHARLALETADHEEFNQCQTQLKALHHELGGKNLLEFTAYRILYYIFTKSTMDLNTTMASLTREEKTDECVAHALEVRSSWALANFRRFFRLYNHAPRMSAHLMSWFADRERKLALKTLIKAYRPNIPVELVTTQLGFPTLDAWYDFSKELPIVYSDDSKAQIDCKASTANLTACLRLFEDEERHDKSTKKTQRDVKGAIGKSVSVKKQATVKDRKVKSAIDQFVKKNPKQDRTLENLALLDKLSHKKSVSQESANKIFSYQLRKQRKTIEKKPHKTKAESTVFTEQDFLKFEQEYFVKA</sequence>
<keyword evidence="4" id="KW-1185">Reference proteome</keyword>
<feature type="compositionally biased region" description="Low complexity" evidence="1">
    <location>
        <begin position="379"/>
        <end position="399"/>
    </location>
</feature>
<name>A0A8J2RPX1_9CRUS</name>
<dbReference type="OrthoDB" id="199574at2759"/>
<dbReference type="GO" id="GO:0005634">
    <property type="term" value="C:nucleus"/>
    <property type="evidence" value="ECO:0007669"/>
    <property type="project" value="TreeGrafter"/>
</dbReference>
<protein>
    <recommendedName>
        <fullName evidence="2">PCI domain-containing protein</fullName>
    </recommendedName>
</protein>
<gene>
    <name evidence="3" type="ORF">DGAL_LOCUS2872</name>
</gene>
<dbReference type="InterPro" id="IPR023262">
    <property type="entry name" value="AROS"/>
</dbReference>
<dbReference type="EMBL" id="CAKKLH010000041">
    <property type="protein sequence ID" value="CAH0100587.1"/>
    <property type="molecule type" value="Genomic_DNA"/>
</dbReference>
<reference evidence="3" key="1">
    <citation type="submission" date="2021-11" db="EMBL/GenBank/DDBJ databases">
        <authorList>
            <person name="Schell T."/>
        </authorList>
    </citation>
    <scope>NUCLEOTIDE SEQUENCE</scope>
    <source>
        <strain evidence="3">M5</strain>
    </source>
</reference>
<dbReference type="Pfam" id="PF03399">
    <property type="entry name" value="SAC3_GANP"/>
    <property type="match status" value="1"/>
</dbReference>
<dbReference type="InterPro" id="IPR005062">
    <property type="entry name" value="SAC3/GANP/THP3_conserved"/>
</dbReference>
<dbReference type="InterPro" id="IPR045107">
    <property type="entry name" value="SAC3/GANP/THP3"/>
</dbReference>
<dbReference type="Proteomes" id="UP000789390">
    <property type="component" value="Unassembled WGS sequence"/>
</dbReference>
<accession>A0A8J2RPX1</accession>
<feature type="region of interest" description="Disordered" evidence="1">
    <location>
        <begin position="80"/>
        <end position="186"/>
    </location>
</feature>
<dbReference type="FunFam" id="1.25.40.990:FF:000010">
    <property type="entry name" value="Leukocyte receptor cluster member"/>
    <property type="match status" value="1"/>
</dbReference>
<feature type="region of interest" description="Disordered" evidence="1">
    <location>
        <begin position="373"/>
        <end position="452"/>
    </location>
</feature>
<feature type="compositionally biased region" description="Low complexity" evidence="1">
    <location>
        <begin position="9"/>
        <end position="23"/>
    </location>
</feature>
<dbReference type="Gene3D" id="1.25.40.990">
    <property type="match status" value="1"/>
</dbReference>
<dbReference type="PANTHER" id="PTHR12436">
    <property type="entry name" value="80 KDA MCM3-ASSOCIATED PROTEIN"/>
    <property type="match status" value="1"/>
</dbReference>
<evidence type="ECO:0000313" key="3">
    <source>
        <dbReference type="EMBL" id="CAH0100587.1"/>
    </source>
</evidence>